<gene>
    <name evidence="1" type="ORF">ColSpa_12684</name>
</gene>
<name>A0AA37UTS8_9PEZI</name>
<keyword evidence="2" id="KW-1185">Reference proteome</keyword>
<comment type="caution">
    <text evidence="1">The sequence shown here is derived from an EMBL/GenBank/DDBJ whole genome shotgun (WGS) entry which is preliminary data.</text>
</comment>
<proteinExistence type="predicted"/>
<dbReference type="GeneID" id="73333486"/>
<dbReference type="Proteomes" id="UP001055115">
    <property type="component" value="Unassembled WGS sequence"/>
</dbReference>
<organism evidence="1 2">
    <name type="scientific">Colletotrichum spaethianum</name>
    <dbReference type="NCBI Taxonomy" id="700344"/>
    <lineage>
        <taxon>Eukaryota</taxon>
        <taxon>Fungi</taxon>
        <taxon>Dikarya</taxon>
        <taxon>Ascomycota</taxon>
        <taxon>Pezizomycotina</taxon>
        <taxon>Sordariomycetes</taxon>
        <taxon>Hypocreomycetidae</taxon>
        <taxon>Glomerellales</taxon>
        <taxon>Glomerellaceae</taxon>
        <taxon>Colletotrichum</taxon>
        <taxon>Colletotrichum spaethianum species complex</taxon>
    </lineage>
</organism>
<dbReference type="AlphaFoldDB" id="A0AA37UTS8"/>
<protein>
    <submittedName>
        <fullName evidence="1">Uncharacterized protein</fullName>
    </submittedName>
</protein>
<evidence type="ECO:0000313" key="1">
    <source>
        <dbReference type="EMBL" id="GKT52503.1"/>
    </source>
</evidence>
<dbReference type="EMBL" id="BQXU01000070">
    <property type="protein sequence ID" value="GKT52503.1"/>
    <property type="molecule type" value="Genomic_DNA"/>
</dbReference>
<reference evidence="1 2" key="1">
    <citation type="submission" date="2022-03" db="EMBL/GenBank/DDBJ databases">
        <title>Genome data of Colletotrichum spp.</title>
        <authorList>
            <person name="Utami Y.D."/>
            <person name="Hiruma K."/>
        </authorList>
    </citation>
    <scope>NUCLEOTIDE SEQUENCE [LARGE SCALE GENOMIC DNA]</scope>
    <source>
        <strain evidence="1 2">MAFF 239500</strain>
    </source>
</reference>
<dbReference type="RefSeq" id="XP_049134853.1">
    <property type="nucleotide sequence ID" value="XM_049278896.1"/>
</dbReference>
<evidence type="ECO:0000313" key="2">
    <source>
        <dbReference type="Proteomes" id="UP001055115"/>
    </source>
</evidence>
<accession>A0AA37UTS8</accession>
<sequence length="78" mass="8648">MAATSRGLRCQDPLTRRNVHRECLEQASYTPPPIATVIRPRRRVAFLPVLASISYLRGPGLGTSGQCLGKVAGMERRW</sequence>